<dbReference type="InterPro" id="IPR000845">
    <property type="entry name" value="Nucleoside_phosphorylase_d"/>
</dbReference>
<dbReference type="GO" id="GO:0003824">
    <property type="term" value="F:catalytic activity"/>
    <property type="evidence" value="ECO:0007669"/>
    <property type="project" value="InterPro"/>
</dbReference>
<comment type="caution">
    <text evidence="4">The sequence shown here is derived from an EMBL/GenBank/DDBJ whole genome shotgun (WGS) entry which is preliminary data.</text>
</comment>
<dbReference type="PANTHER" id="PTHR46082">
    <property type="entry name" value="ATP/GTP-BINDING PROTEIN-RELATED"/>
    <property type="match status" value="1"/>
</dbReference>
<dbReference type="SUPFAM" id="SSF53167">
    <property type="entry name" value="Purine and uridine phosphorylases"/>
    <property type="match status" value="1"/>
</dbReference>
<sequence length="627" mass="69381">MLDEIHEDIQVSKALNDCNTYTLGSVGKHNVVVACLPKGQMGTVSAATVATRMISTFPSVKIGLLVGIGGGVPPTVRLGDVVVSTPTTNFPGVVQWDFAVSRQVGGLLSTPIRLNSVVLPLSIDLVFPISKLESLHALRGSQHLDEMGERWPRLLPRYARSAILHRDFLFSASYCHVGEKLEDASAQGSGFKDDHILSSPTTTSLACRSCDPKKAEERNHEGEIQIHYGLIASGNQVIKDALSRDRLNKQLGGNVMCIEMEAAGLMPDFPCLVIRGICDYADSHKNDLWQEYAAATASAFAKELLSHVYSSDVHKEKSIQRMIQDGWFTNSTDMVTLLTEIVVKSTMSNMQEDVHSLVTRFNQDEDSPALEWLKGLTPIDYGSQQSDFLRTRQHGTGEWFIGSEEYCAWVATAGQTLFCPGIPGAGKTIMSSIVIDDLGKRFRSGYDDVVGVAHVFCNYKRTEHQRLEDLLATLLKQLALERTNLPKYIASLHGKHRNKGTKPSSGDLVEVLEVMCASFTRAFVVVDAMDECQAEGCRSALIDVLFDLQRKFPNAVSLFITSRYVPEVKEKFQSSLQLEIHATDGDLSRYAHSRIDHILTWICVPKEHRLQIRKEITEKITKIAGGM</sequence>
<dbReference type="Pfam" id="PF24883">
    <property type="entry name" value="NPHP3_N"/>
    <property type="match status" value="1"/>
</dbReference>
<evidence type="ECO:0000259" key="3">
    <source>
        <dbReference type="Pfam" id="PF24883"/>
    </source>
</evidence>
<dbReference type="AlphaFoldDB" id="A0AAE0D6Q9"/>
<dbReference type="Pfam" id="PF01048">
    <property type="entry name" value="PNP_UDP_1"/>
    <property type="match status" value="1"/>
</dbReference>
<proteinExistence type="predicted"/>
<dbReference type="InterPro" id="IPR053137">
    <property type="entry name" value="NLR-like"/>
</dbReference>
<feature type="domain" description="Nephrocystin 3-like N-terminal" evidence="3">
    <location>
        <begin position="395"/>
        <end position="563"/>
    </location>
</feature>
<dbReference type="Gene3D" id="3.40.50.1580">
    <property type="entry name" value="Nucleoside phosphorylase domain"/>
    <property type="match status" value="1"/>
</dbReference>
<dbReference type="InterPro" id="IPR056884">
    <property type="entry name" value="NPHP3-like_N"/>
</dbReference>
<dbReference type="PANTHER" id="PTHR46082:SF11">
    <property type="entry name" value="AAA+ ATPASE DOMAIN-CONTAINING PROTEIN-RELATED"/>
    <property type="match status" value="1"/>
</dbReference>
<evidence type="ECO:0000256" key="1">
    <source>
        <dbReference type="ARBA" id="ARBA00022737"/>
    </source>
</evidence>
<keyword evidence="5" id="KW-1185">Reference proteome</keyword>
<dbReference type="InterPro" id="IPR027417">
    <property type="entry name" value="P-loop_NTPase"/>
</dbReference>
<keyword evidence="1" id="KW-0677">Repeat</keyword>
<organism evidence="4 5">
    <name type="scientific">Colletotrichum kahawae</name>
    <name type="common">Coffee berry disease fungus</name>
    <dbReference type="NCBI Taxonomy" id="34407"/>
    <lineage>
        <taxon>Eukaryota</taxon>
        <taxon>Fungi</taxon>
        <taxon>Dikarya</taxon>
        <taxon>Ascomycota</taxon>
        <taxon>Pezizomycotina</taxon>
        <taxon>Sordariomycetes</taxon>
        <taxon>Hypocreomycetidae</taxon>
        <taxon>Glomerellales</taxon>
        <taxon>Glomerellaceae</taxon>
        <taxon>Colletotrichum</taxon>
        <taxon>Colletotrichum gloeosporioides species complex</taxon>
    </lineage>
</organism>
<reference evidence="4" key="1">
    <citation type="submission" date="2023-02" db="EMBL/GenBank/DDBJ databases">
        <title>Colletotrichum kahawae CIFC_Que2 genome sequencing and assembly.</title>
        <authorList>
            <person name="Baroncelli R."/>
        </authorList>
    </citation>
    <scope>NUCLEOTIDE SEQUENCE</scope>
    <source>
        <strain evidence="4">CIFC_Que2</strain>
    </source>
</reference>
<dbReference type="InterPro" id="IPR035994">
    <property type="entry name" value="Nucleoside_phosphorylase_sf"/>
</dbReference>
<dbReference type="GO" id="GO:0009116">
    <property type="term" value="P:nucleoside metabolic process"/>
    <property type="evidence" value="ECO:0007669"/>
    <property type="project" value="InterPro"/>
</dbReference>
<protein>
    <submittedName>
        <fullName evidence="4">Ankyrin repeat protein</fullName>
    </submittedName>
</protein>
<dbReference type="EMBL" id="VYYT01000157">
    <property type="protein sequence ID" value="KAK2761925.1"/>
    <property type="molecule type" value="Genomic_DNA"/>
</dbReference>
<dbReference type="Proteomes" id="UP001281614">
    <property type="component" value="Unassembled WGS sequence"/>
</dbReference>
<name>A0AAE0D6Q9_COLKA</name>
<evidence type="ECO:0000313" key="4">
    <source>
        <dbReference type="EMBL" id="KAK2761925.1"/>
    </source>
</evidence>
<dbReference type="Gene3D" id="3.40.50.300">
    <property type="entry name" value="P-loop containing nucleotide triphosphate hydrolases"/>
    <property type="match status" value="1"/>
</dbReference>
<accession>A0AAE0D6Q9</accession>
<evidence type="ECO:0000259" key="2">
    <source>
        <dbReference type="Pfam" id="PF01048"/>
    </source>
</evidence>
<feature type="domain" description="Nucleoside phosphorylase" evidence="2">
    <location>
        <begin position="8"/>
        <end position="95"/>
    </location>
</feature>
<gene>
    <name evidence="4" type="ORF">CKAH01_05155</name>
</gene>
<evidence type="ECO:0000313" key="5">
    <source>
        <dbReference type="Proteomes" id="UP001281614"/>
    </source>
</evidence>